<proteinExistence type="predicted"/>
<keyword evidence="3" id="KW-1185">Reference proteome</keyword>
<dbReference type="AlphaFoldDB" id="A0A2T0BJK1"/>
<sequence>MDIKNNAIQKLSPMEIRLKSEQEDLVCRVLKFAKFNLKRHHKAIFTITGDAGTGKSVVLSHLFYRIQILAAQSGNAFSDTRNFFLVNHPEVLKVYRSMAGRLPHMYKKYYQRPTSFINQHQKQKTTADVVVIDEAHLLLSKSDHYNKFFGANQLQSIMELARIVVLVFDPSQVIKTKSYWDSDSLKCIVNQYIHEDYHLQHQFRMNASQDLIHWIDAFTKQKLISSLPLDFGGHYDFRIFGDAQEMYEAIKHKDQRYGLSRITATINYPSVLDGGKHYVTEGRFHLPWDQYNFTAVPWAEIPDTINEVGSIYTVQGFDLNYIGIILGPSVELDRHHPDKIKIDLTKVTDREIFKRRDDIKSKIEFEQVKLDLFLNSINVLMKRGRYGMYLYAHDAGLRQTLLNLQKNSL</sequence>
<evidence type="ECO:0000259" key="1">
    <source>
        <dbReference type="Pfam" id="PF09848"/>
    </source>
</evidence>
<dbReference type="RefSeq" id="WP_207655999.1">
    <property type="nucleotide sequence ID" value="NZ_PVXP01000041.1"/>
</dbReference>
<dbReference type="InterPro" id="IPR027417">
    <property type="entry name" value="P-loop_NTPase"/>
</dbReference>
<accession>A0A2T0BJK1</accession>
<reference evidence="2 3" key="1">
    <citation type="submission" date="2018-03" db="EMBL/GenBank/DDBJ databases">
        <title>Genome sequence of Clostridium luticellarii DSM 29923.</title>
        <authorList>
            <person name="Poehlein A."/>
            <person name="Daniel R."/>
        </authorList>
    </citation>
    <scope>NUCLEOTIDE SEQUENCE [LARGE SCALE GENOMIC DNA]</scope>
    <source>
        <strain evidence="2 3">DSM 29923</strain>
    </source>
</reference>
<protein>
    <recommendedName>
        <fullName evidence="1">Schlafen group 3-like DNA/RNA helicase domain-containing protein</fullName>
    </recommendedName>
</protein>
<dbReference type="Proteomes" id="UP000237798">
    <property type="component" value="Unassembled WGS sequence"/>
</dbReference>
<organism evidence="2 3">
    <name type="scientific">Clostridium luticellarii</name>
    <dbReference type="NCBI Taxonomy" id="1691940"/>
    <lineage>
        <taxon>Bacteria</taxon>
        <taxon>Bacillati</taxon>
        <taxon>Bacillota</taxon>
        <taxon>Clostridia</taxon>
        <taxon>Eubacteriales</taxon>
        <taxon>Clostridiaceae</taxon>
        <taxon>Clostridium</taxon>
    </lineage>
</organism>
<evidence type="ECO:0000313" key="2">
    <source>
        <dbReference type="EMBL" id="PRR84027.1"/>
    </source>
</evidence>
<dbReference type="EMBL" id="PVXP01000041">
    <property type="protein sequence ID" value="PRR84027.1"/>
    <property type="molecule type" value="Genomic_DNA"/>
</dbReference>
<comment type="caution">
    <text evidence="2">The sequence shown here is derived from an EMBL/GenBank/DDBJ whole genome shotgun (WGS) entry which is preliminary data.</text>
</comment>
<dbReference type="SUPFAM" id="SSF52540">
    <property type="entry name" value="P-loop containing nucleoside triphosphate hydrolases"/>
    <property type="match status" value="1"/>
</dbReference>
<gene>
    <name evidence="2" type="ORF">CLLU_25050</name>
</gene>
<dbReference type="InterPro" id="IPR018647">
    <property type="entry name" value="SLFN_3-like_DNA/RNA_helicase"/>
</dbReference>
<feature type="domain" description="Schlafen group 3-like DNA/RNA helicase" evidence="1">
    <location>
        <begin position="42"/>
        <end position="394"/>
    </location>
</feature>
<evidence type="ECO:0000313" key="3">
    <source>
        <dbReference type="Proteomes" id="UP000237798"/>
    </source>
</evidence>
<name>A0A2T0BJK1_9CLOT</name>
<dbReference type="Pfam" id="PF09848">
    <property type="entry name" value="SLFN-g3_helicase"/>
    <property type="match status" value="1"/>
</dbReference>
<dbReference type="Gene3D" id="3.40.50.300">
    <property type="entry name" value="P-loop containing nucleotide triphosphate hydrolases"/>
    <property type="match status" value="1"/>
</dbReference>